<dbReference type="InterPro" id="IPR011009">
    <property type="entry name" value="Kinase-like_dom_sf"/>
</dbReference>
<proteinExistence type="predicted"/>
<dbReference type="AlphaFoldDB" id="A0A9N9Z4G2"/>
<dbReference type="InterPro" id="IPR002575">
    <property type="entry name" value="Aminoglycoside_PTrfase"/>
</dbReference>
<gene>
    <name evidence="2" type="ORF">CSOL1703_00001016</name>
</gene>
<dbReference type="OrthoDB" id="8300194at2759"/>
<evidence type="ECO:0000313" key="2">
    <source>
        <dbReference type="EMBL" id="CAH0049065.1"/>
    </source>
</evidence>
<protein>
    <recommendedName>
        <fullName evidence="1">Aminoglycoside phosphotransferase domain-containing protein</fullName>
    </recommendedName>
</protein>
<dbReference type="PANTHER" id="PTHR21310:SF15">
    <property type="entry name" value="AMINOGLYCOSIDE PHOSPHOTRANSFERASE DOMAIN-CONTAINING PROTEIN"/>
    <property type="match status" value="1"/>
</dbReference>
<feature type="domain" description="Aminoglycoside phosphotransferase" evidence="1">
    <location>
        <begin position="115"/>
        <end position="243"/>
    </location>
</feature>
<dbReference type="EMBL" id="CABFOC020000035">
    <property type="protein sequence ID" value="CAH0049065.1"/>
    <property type="molecule type" value="Genomic_DNA"/>
</dbReference>
<evidence type="ECO:0000313" key="3">
    <source>
        <dbReference type="Proteomes" id="UP000775872"/>
    </source>
</evidence>
<dbReference type="Gene3D" id="3.90.1200.10">
    <property type="match status" value="1"/>
</dbReference>
<sequence>MNPYSSNPDEIPASDRYADSPFYGRYFPKPNDFRVDLQHINSHSEDSLKYWASIVARCNESAQIFPAGEGGRDVFALGSVIIKSSHLHQEMEIDYTYADTNEVQSISIAKTVLKGVRVPEIFFSGRINGRQVLVQERLQGVGLNIAWPYLSGQQRDSFKTQARELLRQLNSVTPPGDVRTRTHVAQDQNILTNGRIRPIEADILFSSNIDDDMGLMHNDFTRSNCIVNDDKIVGLIDWEMAGYFGWKTAAEVHRKIRSPQREHFAKVDLSEEELLEIMSWNDLYDKELEKN</sequence>
<organism evidence="2 3">
    <name type="scientific">Clonostachys solani</name>
    <dbReference type="NCBI Taxonomy" id="160281"/>
    <lineage>
        <taxon>Eukaryota</taxon>
        <taxon>Fungi</taxon>
        <taxon>Dikarya</taxon>
        <taxon>Ascomycota</taxon>
        <taxon>Pezizomycotina</taxon>
        <taxon>Sordariomycetes</taxon>
        <taxon>Hypocreomycetidae</taxon>
        <taxon>Hypocreales</taxon>
        <taxon>Bionectriaceae</taxon>
        <taxon>Clonostachys</taxon>
    </lineage>
</organism>
<name>A0A9N9Z4G2_9HYPO</name>
<dbReference type="PANTHER" id="PTHR21310">
    <property type="entry name" value="AMINOGLYCOSIDE PHOSPHOTRANSFERASE-RELATED-RELATED"/>
    <property type="match status" value="1"/>
</dbReference>
<reference evidence="2" key="1">
    <citation type="submission" date="2021-10" db="EMBL/GenBank/DDBJ databases">
        <authorList>
            <person name="Piombo E."/>
        </authorList>
    </citation>
    <scope>NUCLEOTIDE SEQUENCE</scope>
</reference>
<dbReference type="Pfam" id="PF01636">
    <property type="entry name" value="APH"/>
    <property type="match status" value="1"/>
</dbReference>
<dbReference type="Proteomes" id="UP000775872">
    <property type="component" value="Unassembled WGS sequence"/>
</dbReference>
<keyword evidence="3" id="KW-1185">Reference proteome</keyword>
<evidence type="ECO:0000259" key="1">
    <source>
        <dbReference type="Pfam" id="PF01636"/>
    </source>
</evidence>
<dbReference type="SUPFAM" id="SSF56112">
    <property type="entry name" value="Protein kinase-like (PK-like)"/>
    <property type="match status" value="1"/>
</dbReference>
<comment type="caution">
    <text evidence="2">The sequence shown here is derived from an EMBL/GenBank/DDBJ whole genome shotgun (WGS) entry which is preliminary data.</text>
</comment>
<accession>A0A9N9Z4G2</accession>
<dbReference type="InterPro" id="IPR051678">
    <property type="entry name" value="AGP_Transferase"/>
</dbReference>